<dbReference type="Gene3D" id="2.40.30.10">
    <property type="entry name" value="Translation factors"/>
    <property type="match status" value="1"/>
</dbReference>
<keyword evidence="7" id="KW-0408">Iron</keyword>
<dbReference type="PANTHER" id="PTHR47354:SF8">
    <property type="entry name" value="1,2-PHENYLACETYL-COA EPOXIDASE, SUBUNIT E"/>
    <property type="match status" value="1"/>
</dbReference>
<dbReference type="PRINTS" id="PR00406">
    <property type="entry name" value="CYTB5RDTASE"/>
</dbReference>
<dbReference type="InterPro" id="IPR017938">
    <property type="entry name" value="Riboflavin_synthase-like_b-brl"/>
</dbReference>
<dbReference type="SUPFAM" id="SSF52343">
    <property type="entry name" value="Ferredoxin reductase-like, C-terminal NADP-linked domain"/>
    <property type="match status" value="1"/>
</dbReference>
<dbReference type="SUPFAM" id="SSF54292">
    <property type="entry name" value="2Fe-2S ferredoxin-like"/>
    <property type="match status" value="1"/>
</dbReference>
<accession>A0ABP8N0C5</accession>
<evidence type="ECO:0000259" key="9">
    <source>
        <dbReference type="PROSITE" id="PS51085"/>
    </source>
</evidence>
<dbReference type="PROSITE" id="PS51384">
    <property type="entry name" value="FAD_FR"/>
    <property type="match status" value="1"/>
</dbReference>
<keyword evidence="4" id="KW-0479">Metal-binding</keyword>
<dbReference type="RefSeq" id="WP_344828673.1">
    <property type="nucleotide sequence ID" value="NZ_BAABEZ010000024.1"/>
</dbReference>
<dbReference type="PROSITE" id="PS00197">
    <property type="entry name" value="2FE2S_FER_1"/>
    <property type="match status" value="1"/>
</dbReference>
<feature type="domain" description="2Fe-2S ferredoxin-type" evidence="9">
    <location>
        <begin position="268"/>
        <end position="359"/>
    </location>
</feature>
<organism evidence="11 12">
    <name type="scientific">Rurimicrobium arvi</name>
    <dbReference type="NCBI Taxonomy" id="2049916"/>
    <lineage>
        <taxon>Bacteria</taxon>
        <taxon>Pseudomonadati</taxon>
        <taxon>Bacteroidota</taxon>
        <taxon>Chitinophagia</taxon>
        <taxon>Chitinophagales</taxon>
        <taxon>Chitinophagaceae</taxon>
        <taxon>Rurimicrobium</taxon>
    </lineage>
</organism>
<evidence type="ECO:0000256" key="2">
    <source>
        <dbReference type="ARBA" id="ARBA00022630"/>
    </source>
</evidence>
<dbReference type="PRINTS" id="PR00371">
    <property type="entry name" value="FPNCR"/>
</dbReference>
<dbReference type="NCBIfam" id="TIGR02160">
    <property type="entry name" value="PA_CoA_Oxy5"/>
    <property type="match status" value="1"/>
</dbReference>
<dbReference type="PANTHER" id="PTHR47354">
    <property type="entry name" value="NADH OXIDOREDUCTASE HCR"/>
    <property type="match status" value="1"/>
</dbReference>
<evidence type="ECO:0000256" key="1">
    <source>
        <dbReference type="ARBA" id="ARBA00001974"/>
    </source>
</evidence>
<dbReference type="SUPFAM" id="SSF63380">
    <property type="entry name" value="Riboflavin synthase domain-like"/>
    <property type="match status" value="1"/>
</dbReference>
<evidence type="ECO:0000313" key="11">
    <source>
        <dbReference type="EMBL" id="GAA4459140.1"/>
    </source>
</evidence>
<dbReference type="Proteomes" id="UP001501410">
    <property type="component" value="Unassembled WGS sequence"/>
</dbReference>
<dbReference type="Gene3D" id="3.10.20.30">
    <property type="match status" value="1"/>
</dbReference>
<dbReference type="InterPro" id="IPR001433">
    <property type="entry name" value="OxRdtase_FAD/NAD-bd"/>
</dbReference>
<evidence type="ECO:0000256" key="6">
    <source>
        <dbReference type="ARBA" id="ARBA00023002"/>
    </source>
</evidence>
<comment type="caution">
    <text evidence="11">The sequence shown here is derived from an EMBL/GenBank/DDBJ whole genome shotgun (WGS) entry which is preliminary data.</text>
</comment>
<keyword evidence="6" id="KW-0560">Oxidoreductase</keyword>
<evidence type="ECO:0000256" key="5">
    <source>
        <dbReference type="ARBA" id="ARBA00022827"/>
    </source>
</evidence>
<dbReference type="Pfam" id="PF00175">
    <property type="entry name" value="NAD_binding_1"/>
    <property type="match status" value="1"/>
</dbReference>
<dbReference type="Pfam" id="PF00970">
    <property type="entry name" value="FAD_binding_6"/>
    <property type="match status" value="1"/>
</dbReference>
<evidence type="ECO:0000256" key="8">
    <source>
        <dbReference type="ARBA" id="ARBA00023014"/>
    </source>
</evidence>
<keyword evidence="8" id="KW-0411">Iron-sulfur</keyword>
<dbReference type="InterPro" id="IPR017927">
    <property type="entry name" value="FAD-bd_FR_type"/>
</dbReference>
<comment type="cofactor">
    <cofactor evidence="1">
        <name>FAD</name>
        <dbReference type="ChEBI" id="CHEBI:57692"/>
    </cofactor>
</comment>
<evidence type="ECO:0000259" key="10">
    <source>
        <dbReference type="PROSITE" id="PS51384"/>
    </source>
</evidence>
<keyword evidence="3" id="KW-0001">2Fe-2S</keyword>
<dbReference type="InterPro" id="IPR036010">
    <property type="entry name" value="2Fe-2S_ferredoxin-like_sf"/>
</dbReference>
<keyword evidence="12" id="KW-1185">Reference proteome</keyword>
<evidence type="ECO:0000256" key="7">
    <source>
        <dbReference type="ARBA" id="ARBA00023004"/>
    </source>
</evidence>
<protein>
    <submittedName>
        <fullName evidence="11">Phenylacetate-CoA oxygenase/reductase subunit PaaK</fullName>
    </submittedName>
</protein>
<dbReference type="EMBL" id="BAABEZ010000024">
    <property type="protein sequence ID" value="GAA4459140.1"/>
    <property type="molecule type" value="Genomic_DNA"/>
</dbReference>
<dbReference type="InterPro" id="IPR008333">
    <property type="entry name" value="Cbr1-like_FAD-bd_dom"/>
</dbReference>
<proteinExistence type="predicted"/>
<keyword evidence="2" id="KW-0285">Flavoprotein</keyword>
<dbReference type="CDD" id="cd00207">
    <property type="entry name" value="fer2"/>
    <property type="match status" value="1"/>
</dbReference>
<keyword evidence="5" id="KW-0274">FAD</keyword>
<dbReference type="Gene3D" id="3.40.50.80">
    <property type="entry name" value="Nucleotide-binding domain of ferredoxin-NADP reductase (FNR) module"/>
    <property type="match status" value="1"/>
</dbReference>
<gene>
    <name evidence="11" type="primary">paaK</name>
    <name evidence="11" type="ORF">GCM10023092_28530</name>
</gene>
<evidence type="ECO:0000313" key="12">
    <source>
        <dbReference type="Proteomes" id="UP001501410"/>
    </source>
</evidence>
<dbReference type="InterPro" id="IPR039261">
    <property type="entry name" value="FNR_nucleotide-bd"/>
</dbReference>
<dbReference type="InterPro" id="IPR011884">
    <property type="entry name" value="PaaE"/>
</dbReference>
<dbReference type="PROSITE" id="PS51085">
    <property type="entry name" value="2FE2S_FER_2"/>
    <property type="match status" value="1"/>
</dbReference>
<dbReference type="InterPro" id="IPR001041">
    <property type="entry name" value="2Fe-2S_ferredoxin-type"/>
</dbReference>
<sequence>MAITFHPLKVKNVRKETADCVSVSLEVPAELQQEFSFRHGQYLTFRKEFNGEEVRRSYSICSSPLDRELRVAIKKVEDGLFSQFANHQLKVGDTLDAMAPQGLFTCELNRERKKYYLAFAAGSGITPILSIIKTVLQSEPQSEFCLVYGNQNRGSIIFKSELEALKNKYMERFSLYNVLSREVADAELLRGRIDPAKINIFLDKVVDAQKIDDVFLCGPEEMILSGKEALKAAGIPEERIHFELFYSATAAEKQKARRDMAYGDDTMSEVTIHLDGSASTVRLGYHGESILDAALRNGADLPFACKGGVCATCRCKVESGEVEMDVNYALEKDELAQGFVLACQAHPRSEQVIVNFDVR</sequence>
<dbReference type="Pfam" id="PF00111">
    <property type="entry name" value="Fer2"/>
    <property type="match status" value="1"/>
</dbReference>
<dbReference type="InterPro" id="IPR001709">
    <property type="entry name" value="Flavoprot_Pyr_Nucl_cyt_Rdtase"/>
</dbReference>
<evidence type="ECO:0000256" key="3">
    <source>
        <dbReference type="ARBA" id="ARBA00022714"/>
    </source>
</evidence>
<reference evidence="12" key="1">
    <citation type="journal article" date="2019" name="Int. J. Syst. Evol. Microbiol.">
        <title>The Global Catalogue of Microorganisms (GCM) 10K type strain sequencing project: providing services to taxonomists for standard genome sequencing and annotation.</title>
        <authorList>
            <consortium name="The Broad Institute Genomics Platform"/>
            <consortium name="The Broad Institute Genome Sequencing Center for Infectious Disease"/>
            <person name="Wu L."/>
            <person name="Ma J."/>
        </authorList>
    </citation>
    <scope>NUCLEOTIDE SEQUENCE [LARGE SCALE GENOMIC DNA]</scope>
    <source>
        <strain evidence="12">JCM 31921</strain>
    </source>
</reference>
<dbReference type="InterPro" id="IPR012675">
    <property type="entry name" value="Beta-grasp_dom_sf"/>
</dbReference>
<name>A0ABP8N0C5_9BACT</name>
<evidence type="ECO:0000256" key="4">
    <source>
        <dbReference type="ARBA" id="ARBA00022723"/>
    </source>
</evidence>
<dbReference type="CDD" id="cd06214">
    <property type="entry name" value="PA_degradation_oxidoreductase_like"/>
    <property type="match status" value="1"/>
</dbReference>
<dbReference type="InterPro" id="IPR050415">
    <property type="entry name" value="MRET"/>
</dbReference>
<feature type="domain" description="FAD-binding FR-type" evidence="10">
    <location>
        <begin position="3"/>
        <end position="107"/>
    </location>
</feature>
<dbReference type="InterPro" id="IPR006058">
    <property type="entry name" value="2Fe2S_fd_BS"/>
</dbReference>